<sequence>MLCALCSVRVGIESRSSLPPSSSTHPPSYQYPPTVPIPPPRTFTCHPELLTQSLLLHPRFYAADLSHLTFIQPSSLQQARLCSETPSCSRRFEELPTSFPSNQLPQDTINLML</sequence>
<protein>
    <submittedName>
        <fullName evidence="1">Uncharacterized protein</fullName>
    </submittedName>
</protein>
<evidence type="ECO:0000313" key="1">
    <source>
        <dbReference type="EMBL" id="CUS15078.1"/>
    </source>
</evidence>
<dbReference type="EMBL" id="LN890951">
    <property type="protein sequence ID" value="CUS15078.1"/>
    <property type="molecule type" value="Genomic_DNA"/>
</dbReference>
<dbReference type="AlphaFoldDB" id="A0A292Q803"/>
<reference evidence="1" key="1">
    <citation type="submission" date="2015-10" db="EMBL/GenBank/DDBJ databases">
        <authorList>
            <person name="Regsiter A."/>
            <person name="william w."/>
        </authorList>
    </citation>
    <scope>NUCLEOTIDE SEQUENCE</scope>
    <source>
        <strain evidence="1">Montdore</strain>
    </source>
</reference>
<name>A0A292Q803_9PEZI</name>
<organism evidence="1 2">
    <name type="scientific">Tuber aestivum</name>
    <name type="common">summer truffle</name>
    <dbReference type="NCBI Taxonomy" id="59557"/>
    <lineage>
        <taxon>Eukaryota</taxon>
        <taxon>Fungi</taxon>
        <taxon>Dikarya</taxon>
        <taxon>Ascomycota</taxon>
        <taxon>Pezizomycotina</taxon>
        <taxon>Pezizomycetes</taxon>
        <taxon>Pezizales</taxon>
        <taxon>Tuberaceae</taxon>
        <taxon>Tuber</taxon>
    </lineage>
</organism>
<evidence type="ECO:0000313" key="2">
    <source>
        <dbReference type="Proteomes" id="UP001412239"/>
    </source>
</evidence>
<gene>
    <name evidence="1" type="ORF">GSTUAT00000818001</name>
</gene>
<proteinExistence type="predicted"/>
<keyword evidence="2" id="KW-1185">Reference proteome</keyword>
<dbReference type="Proteomes" id="UP001412239">
    <property type="component" value="Unassembled WGS sequence"/>
</dbReference>
<accession>A0A292Q803</accession>